<dbReference type="EMBL" id="CP000383">
    <property type="protein sequence ID" value="ABG59069.1"/>
    <property type="molecule type" value="Genomic_DNA"/>
</dbReference>
<dbReference type="AlphaFoldDB" id="A0A6N4SRP3"/>
<keyword evidence="2" id="KW-1185">Reference proteome</keyword>
<reference evidence="1 2" key="1">
    <citation type="journal article" date="2007" name="Appl. Environ. Microbiol.">
        <title>Genome sequence of the cellulolytic gliding bacterium Cytophaga hutchinsonii.</title>
        <authorList>
            <person name="Xie G."/>
            <person name="Bruce D.C."/>
            <person name="Challacombe J.F."/>
            <person name="Chertkov O."/>
            <person name="Detter J.C."/>
            <person name="Gilna P."/>
            <person name="Han C.S."/>
            <person name="Lucas S."/>
            <person name="Misra M."/>
            <person name="Myers G.L."/>
            <person name="Richardson P."/>
            <person name="Tapia R."/>
            <person name="Thayer N."/>
            <person name="Thompson L.S."/>
            <person name="Brettin T.S."/>
            <person name="Henrissat B."/>
            <person name="Wilson D.B."/>
            <person name="McBride M.J."/>
        </authorList>
    </citation>
    <scope>NUCLEOTIDE SEQUENCE [LARGE SCALE GENOMIC DNA]</scope>
    <source>
        <strain evidence="2">ATCC 33406 / DSM 1761 / CIP 103989 / NBRC 15051 / NCIMB 9469 / D465</strain>
    </source>
</reference>
<accession>A0A6N4SRP3</accession>
<dbReference type="RefSeq" id="WP_011585186.1">
    <property type="nucleotide sequence ID" value="NC_008255.1"/>
</dbReference>
<proteinExistence type="predicted"/>
<protein>
    <submittedName>
        <fullName evidence="1">Uncharacterized protein</fullName>
    </submittedName>
</protein>
<evidence type="ECO:0000313" key="2">
    <source>
        <dbReference type="Proteomes" id="UP000001822"/>
    </source>
</evidence>
<evidence type="ECO:0000313" key="1">
    <source>
        <dbReference type="EMBL" id="ABG59069.1"/>
    </source>
</evidence>
<organism evidence="1 2">
    <name type="scientific">Cytophaga hutchinsonii (strain ATCC 33406 / DSM 1761 / CIP 103989 / NBRC 15051 / NCIMB 9469 / D465)</name>
    <dbReference type="NCBI Taxonomy" id="269798"/>
    <lineage>
        <taxon>Bacteria</taxon>
        <taxon>Pseudomonadati</taxon>
        <taxon>Bacteroidota</taxon>
        <taxon>Cytophagia</taxon>
        <taxon>Cytophagales</taxon>
        <taxon>Cytophagaceae</taxon>
        <taxon>Cytophaga</taxon>
    </lineage>
</organism>
<gene>
    <name evidence="1" type="ordered locus">CHU_1802</name>
</gene>
<dbReference type="Proteomes" id="UP000001822">
    <property type="component" value="Chromosome"/>
</dbReference>
<sequence length="158" mass="18503">MKAASLSELKKELQNRSSKELVEICLRLAKFKKESKELLTYLIFESESEANYIAAIKADMDEQFELLNTSNLYVAKKGLQKIVRSIAKYIKYSGIKQTEIEVLVYFCRHMKKSGIKITHSTVIENLYQRQINKIEKALNSLHEDLQFDYQQEVEQLYL</sequence>
<dbReference type="KEGG" id="chu:CHU_1802"/>
<dbReference type="OrthoDB" id="978748at2"/>
<name>A0A6N4SRP3_CYTH3</name>